<gene>
    <name evidence="9" type="primary">Aste57867_15354</name>
    <name evidence="8" type="ORF">As57867_015298</name>
    <name evidence="9" type="ORF">ASTE57867_15354</name>
</gene>
<feature type="transmembrane region" description="Helical" evidence="7">
    <location>
        <begin position="237"/>
        <end position="256"/>
    </location>
</feature>
<evidence type="ECO:0000256" key="3">
    <source>
        <dbReference type="ARBA" id="ARBA00022692"/>
    </source>
</evidence>
<evidence type="ECO:0000256" key="1">
    <source>
        <dbReference type="ARBA" id="ARBA00004141"/>
    </source>
</evidence>
<comment type="subcellular location">
    <subcellularLocation>
        <location evidence="1">Membrane</location>
        <topology evidence="1">Multi-pass membrane protein</topology>
    </subcellularLocation>
</comment>
<dbReference type="AlphaFoldDB" id="A0A485L2Y9"/>
<feature type="transmembrane region" description="Helical" evidence="7">
    <location>
        <begin position="321"/>
        <end position="340"/>
    </location>
</feature>
<evidence type="ECO:0000256" key="7">
    <source>
        <dbReference type="SAM" id="Phobius"/>
    </source>
</evidence>
<feature type="transmembrane region" description="Helical" evidence="7">
    <location>
        <begin position="87"/>
        <end position="104"/>
    </location>
</feature>
<accession>A0A485L2Y9</accession>
<feature type="transmembrane region" description="Helical" evidence="7">
    <location>
        <begin position="394"/>
        <end position="415"/>
    </location>
</feature>
<keyword evidence="10" id="KW-1185">Reference proteome</keyword>
<dbReference type="EMBL" id="VJMH01005654">
    <property type="protein sequence ID" value="KAF0693714.1"/>
    <property type="molecule type" value="Genomic_DNA"/>
</dbReference>
<feature type="transmembrane region" description="Helical" evidence="7">
    <location>
        <begin position="568"/>
        <end position="588"/>
    </location>
</feature>
<evidence type="ECO:0000313" key="10">
    <source>
        <dbReference type="Proteomes" id="UP000332933"/>
    </source>
</evidence>
<evidence type="ECO:0000256" key="6">
    <source>
        <dbReference type="SAM" id="MobiDB-lite"/>
    </source>
</evidence>
<evidence type="ECO:0000313" key="8">
    <source>
        <dbReference type="EMBL" id="KAF0693714.1"/>
    </source>
</evidence>
<keyword evidence="4 7" id="KW-1133">Transmembrane helix</keyword>
<feature type="region of interest" description="Disordered" evidence="6">
    <location>
        <begin position="1"/>
        <end position="40"/>
    </location>
</feature>
<reference evidence="9 10" key="1">
    <citation type="submission" date="2019-03" db="EMBL/GenBank/DDBJ databases">
        <authorList>
            <person name="Gaulin E."/>
            <person name="Dumas B."/>
        </authorList>
    </citation>
    <scope>NUCLEOTIDE SEQUENCE [LARGE SCALE GENOMIC DNA]</scope>
    <source>
        <strain evidence="9">CBS 568.67</strain>
    </source>
</reference>
<keyword evidence="3 7" id="KW-0812">Transmembrane</keyword>
<feature type="transmembrane region" description="Helical" evidence="7">
    <location>
        <begin position="172"/>
        <end position="188"/>
    </location>
</feature>
<dbReference type="EMBL" id="CAADRA010005675">
    <property type="protein sequence ID" value="VFT92162.1"/>
    <property type="molecule type" value="Genomic_DNA"/>
</dbReference>
<proteinExistence type="predicted"/>
<feature type="transmembrane region" description="Helical" evidence="7">
    <location>
        <begin position="268"/>
        <end position="301"/>
    </location>
</feature>
<dbReference type="Proteomes" id="UP000332933">
    <property type="component" value="Unassembled WGS sequence"/>
</dbReference>
<feature type="transmembrane region" description="Helical" evidence="7">
    <location>
        <begin position="539"/>
        <end position="556"/>
    </location>
</feature>
<feature type="transmembrane region" description="Helical" evidence="7">
    <location>
        <begin position="512"/>
        <end position="533"/>
    </location>
</feature>
<feature type="transmembrane region" description="Helical" evidence="7">
    <location>
        <begin position="608"/>
        <end position="633"/>
    </location>
</feature>
<evidence type="ECO:0000313" key="9">
    <source>
        <dbReference type="EMBL" id="VFT92162.1"/>
    </source>
</evidence>
<dbReference type="PANTHER" id="PTHR31645:SF0">
    <property type="entry name" value="OLIGOPEPTIDE TRANSPORTER YGL114W-RELATED"/>
    <property type="match status" value="1"/>
</dbReference>
<name>A0A485L2Y9_9STRA</name>
<keyword evidence="2" id="KW-0813">Transport</keyword>
<feature type="transmembrane region" description="Helical" evidence="7">
    <location>
        <begin position="470"/>
        <end position="491"/>
    </location>
</feature>
<dbReference type="Pfam" id="PF03169">
    <property type="entry name" value="OPT"/>
    <property type="match status" value="1"/>
</dbReference>
<dbReference type="PANTHER" id="PTHR31645">
    <property type="entry name" value="OLIGOPEPTIDE TRANSPORTER YGL114W-RELATED"/>
    <property type="match status" value="1"/>
</dbReference>
<evidence type="ECO:0000256" key="2">
    <source>
        <dbReference type="ARBA" id="ARBA00022448"/>
    </source>
</evidence>
<sequence>MLASPSSKDKEAAAPAAYEPINTPKDGADTTAPEDSASLDAPDFRMITDGLEYPQITVKALFVGTIVGAFLSVLGMYYGLKVGVVPSLNVLAGVGGFMLTQWLVKVNIFHGYFSVQENVVIQTCAVACYSLASQGGFTSGVLALTANVYDAVGHKKKGNFASDVIDFTWTKSFAWCVAIALFGFFISFPLRRKMIIESRLLFPSGTATAVMIQTLHASKEAVEYQWNVLVKVGVASYFWSIFVWCFDGLGSFQIFGPKAAKYNWFCDWAPGTFAIAVMLPFRVIASIFAGCVVSSAIMTPLLDTYRLGDWFTSRSVDGLKGYYTFTAVSIICVDALYSIVKVVMVLYKSFTKNGGDDESTTDGKPSHKPVFGVIMDTVRQDYLDKIFDSTVVPAYTWISGLVAFAALSVVVISTVFTTVHWYKVLVCCLLIPIFAIGIIQGVGMTDWNISSAVGKLIIFIIGSWSDDGSIIASLLMCQMVIVGCSQAADLMQDFKTGYLVGASAKSMIVSQIFGAIMSCFIVPSVWVMMNSAYTIPGDIIQAPFGAVYRVLGITAVQGLSGLPDYCGYFMLAGAIYTIIFNLIIDIYSEAETGVMGKVAMYSPIPMCVAIGMIIPASFGLQGMVVALVCYYWNHKNPEQYKKTQYILAAALMVGDGFSILTQIIITLAGGHPPMHITYGTGPVE</sequence>
<organism evidence="9 10">
    <name type="scientific">Aphanomyces stellatus</name>
    <dbReference type="NCBI Taxonomy" id="120398"/>
    <lineage>
        <taxon>Eukaryota</taxon>
        <taxon>Sar</taxon>
        <taxon>Stramenopiles</taxon>
        <taxon>Oomycota</taxon>
        <taxon>Saprolegniomycetes</taxon>
        <taxon>Saprolegniales</taxon>
        <taxon>Verrucalvaceae</taxon>
        <taxon>Aphanomyces</taxon>
    </lineage>
</organism>
<dbReference type="OrthoDB" id="627262at2759"/>
<feature type="transmembrane region" description="Helical" evidence="7">
    <location>
        <begin position="421"/>
        <end position="439"/>
    </location>
</feature>
<dbReference type="InterPro" id="IPR004813">
    <property type="entry name" value="OPT"/>
</dbReference>
<protein>
    <submittedName>
        <fullName evidence="9">Aste57867_15354 protein</fullName>
    </submittedName>
</protein>
<feature type="transmembrane region" description="Helical" evidence="7">
    <location>
        <begin position="60"/>
        <end position="80"/>
    </location>
</feature>
<reference evidence="8" key="2">
    <citation type="submission" date="2019-06" db="EMBL/GenBank/DDBJ databases">
        <title>Genomics analysis of Aphanomyces spp. identifies a new class of oomycete effector associated with host adaptation.</title>
        <authorList>
            <person name="Gaulin E."/>
        </authorList>
    </citation>
    <scope>NUCLEOTIDE SEQUENCE</scope>
    <source>
        <strain evidence="8">CBS 578.67</strain>
    </source>
</reference>
<evidence type="ECO:0000256" key="4">
    <source>
        <dbReference type="ARBA" id="ARBA00022989"/>
    </source>
</evidence>
<feature type="transmembrane region" description="Helical" evidence="7">
    <location>
        <begin position="645"/>
        <end position="665"/>
    </location>
</feature>
<dbReference type="GO" id="GO:0016020">
    <property type="term" value="C:membrane"/>
    <property type="evidence" value="ECO:0007669"/>
    <property type="project" value="UniProtKB-SubCell"/>
</dbReference>
<dbReference type="InterPro" id="IPR045035">
    <property type="entry name" value="YSL-like"/>
</dbReference>
<dbReference type="NCBIfam" id="TIGR00728">
    <property type="entry name" value="OPT_sfam"/>
    <property type="match status" value="1"/>
</dbReference>
<evidence type="ECO:0000256" key="5">
    <source>
        <dbReference type="ARBA" id="ARBA00023136"/>
    </source>
</evidence>
<dbReference type="GO" id="GO:0035673">
    <property type="term" value="F:oligopeptide transmembrane transporter activity"/>
    <property type="evidence" value="ECO:0007669"/>
    <property type="project" value="InterPro"/>
</dbReference>
<keyword evidence="5 7" id="KW-0472">Membrane</keyword>